<evidence type="ECO:0000256" key="8">
    <source>
        <dbReference type="ARBA" id="ARBA00023288"/>
    </source>
</evidence>
<evidence type="ECO:0000256" key="11">
    <source>
        <dbReference type="SAM" id="SignalP"/>
    </source>
</evidence>
<evidence type="ECO:0000256" key="2">
    <source>
        <dbReference type="ARBA" id="ARBA00009748"/>
    </source>
</evidence>
<evidence type="ECO:0000256" key="10">
    <source>
        <dbReference type="SAM" id="Phobius"/>
    </source>
</evidence>
<keyword evidence="6" id="KW-1015">Disulfide bond</keyword>
<feature type="chain" id="PRO_5043942602" evidence="11">
    <location>
        <begin position="21"/>
        <end position="205"/>
    </location>
</feature>
<dbReference type="SMART" id="SM00499">
    <property type="entry name" value="AAI"/>
    <property type="match status" value="1"/>
</dbReference>
<evidence type="ECO:0000256" key="6">
    <source>
        <dbReference type="ARBA" id="ARBA00023157"/>
    </source>
</evidence>
<dbReference type="InterPro" id="IPR016140">
    <property type="entry name" value="Bifunc_inhib/LTP/seed_store"/>
</dbReference>
<comment type="subcellular location">
    <subcellularLocation>
        <location evidence="1">Cell membrane</location>
        <topology evidence="1">Lipid-anchor</topology>
        <topology evidence="1">GPI-anchor</topology>
    </subcellularLocation>
</comment>
<dbReference type="Pfam" id="PF14368">
    <property type="entry name" value="LTP_2"/>
    <property type="match status" value="1"/>
</dbReference>
<dbReference type="GO" id="GO:0005886">
    <property type="term" value="C:plasma membrane"/>
    <property type="evidence" value="ECO:0007669"/>
    <property type="project" value="UniProtKB-SubCell"/>
</dbReference>
<dbReference type="GO" id="GO:0098552">
    <property type="term" value="C:side of membrane"/>
    <property type="evidence" value="ECO:0007669"/>
    <property type="project" value="UniProtKB-KW"/>
</dbReference>
<feature type="signal peptide" evidence="11">
    <location>
        <begin position="1"/>
        <end position="20"/>
    </location>
</feature>
<feature type="region of interest" description="Disordered" evidence="9">
    <location>
        <begin position="120"/>
        <end position="181"/>
    </location>
</feature>
<organism evidence="13 14">
    <name type="scientific">Oldenlandia corymbosa var. corymbosa</name>
    <dbReference type="NCBI Taxonomy" id="529605"/>
    <lineage>
        <taxon>Eukaryota</taxon>
        <taxon>Viridiplantae</taxon>
        <taxon>Streptophyta</taxon>
        <taxon>Embryophyta</taxon>
        <taxon>Tracheophyta</taxon>
        <taxon>Spermatophyta</taxon>
        <taxon>Magnoliopsida</taxon>
        <taxon>eudicotyledons</taxon>
        <taxon>Gunneridae</taxon>
        <taxon>Pentapetalae</taxon>
        <taxon>asterids</taxon>
        <taxon>lamiids</taxon>
        <taxon>Gentianales</taxon>
        <taxon>Rubiaceae</taxon>
        <taxon>Rubioideae</taxon>
        <taxon>Spermacoceae</taxon>
        <taxon>Hedyotis-Oldenlandia complex</taxon>
        <taxon>Oldenlandia</taxon>
    </lineage>
</organism>
<dbReference type="EMBL" id="OX459125">
    <property type="protein sequence ID" value="CAI9116350.1"/>
    <property type="molecule type" value="Genomic_DNA"/>
</dbReference>
<evidence type="ECO:0000256" key="9">
    <source>
        <dbReference type="SAM" id="MobiDB-lite"/>
    </source>
</evidence>
<keyword evidence="5 11" id="KW-0732">Signal</keyword>
<dbReference type="InterPro" id="IPR043325">
    <property type="entry name" value="LTSS"/>
</dbReference>
<keyword evidence="4" id="KW-0336">GPI-anchor</keyword>
<keyword evidence="10" id="KW-1133">Transmembrane helix</keyword>
<feature type="compositionally biased region" description="Low complexity" evidence="9">
    <location>
        <begin position="127"/>
        <end position="142"/>
    </location>
</feature>
<keyword evidence="8" id="KW-0449">Lipoprotein</keyword>
<feature type="compositionally biased region" description="Pro residues" evidence="9">
    <location>
        <begin position="143"/>
        <end position="160"/>
    </location>
</feature>
<name>A0AAV1E9P2_OLDCO</name>
<evidence type="ECO:0000313" key="14">
    <source>
        <dbReference type="Proteomes" id="UP001161247"/>
    </source>
</evidence>
<gene>
    <name evidence="13" type="ORF">OLC1_LOCUS22672</name>
</gene>
<dbReference type="SUPFAM" id="SSF47699">
    <property type="entry name" value="Bifunctional inhibitor/lipid-transfer protein/seed storage 2S albumin"/>
    <property type="match status" value="1"/>
</dbReference>
<evidence type="ECO:0000256" key="5">
    <source>
        <dbReference type="ARBA" id="ARBA00022729"/>
    </source>
</evidence>
<evidence type="ECO:0000256" key="4">
    <source>
        <dbReference type="ARBA" id="ARBA00022622"/>
    </source>
</evidence>
<keyword evidence="10" id="KW-0812">Transmembrane</keyword>
<keyword evidence="7" id="KW-0325">Glycoprotein</keyword>
<reference evidence="13" key="1">
    <citation type="submission" date="2023-03" db="EMBL/GenBank/DDBJ databases">
        <authorList>
            <person name="Julca I."/>
        </authorList>
    </citation>
    <scope>NUCLEOTIDE SEQUENCE</scope>
</reference>
<dbReference type="CDD" id="cd00010">
    <property type="entry name" value="AAI_LTSS"/>
    <property type="match status" value="1"/>
</dbReference>
<evidence type="ECO:0000259" key="12">
    <source>
        <dbReference type="SMART" id="SM00499"/>
    </source>
</evidence>
<evidence type="ECO:0000256" key="3">
    <source>
        <dbReference type="ARBA" id="ARBA00022475"/>
    </source>
</evidence>
<dbReference type="Gene3D" id="1.10.110.10">
    <property type="entry name" value="Plant lipid-transfer and hydrophobic proteins"/>
    <property type="match status" value="1"/>
</dbReference>
<keyword evidence="14" id="KW-1185">Reference proteome</keyword>
<evidence type="ECO:0000256" key="7">
    <source>
        <dbReference type="ARBA" id="ARBA00023180"/>
    </source>
</evidence>
<dbReference type="PANTHER" id="PTHR33044">
    <property type="entry name" value="BIFUNCTIONAL INHIBITOR/LIPID-TRANSFER PROTEIN/SEED STORAGE 2S ALBUMIN SUPERFAMILY PROTEIN-RELATED"/>
    <property type="match status" value="1"/>
</dbReference>
<feature type="domain" description="Bifunctional inhibitor/plant lipid transfer protein/seed storage helical" evidence="12">
    <location>
        <begin position="36"/>
        <end position="115"/>
    </location>
</feature>
<dbReference type="AlphaFoldDB" id="A0AAV1E9P2"/>
<comment type="similarity">
    <text evidence="2">Belongs to the plant LTP family.</text>
</comment>
<evidence type="ECO:0000313" key="13">
    <source>
        <dbReference type="EMBL" id="CAI9116350.1"/>
    </source>
</evidence>
<protein>
    <submittedName>
        <fullName evidence="13">OLC1v1017471C2</fullName>
    </submittedName>
</protein>
<proteinExistence type="inferred from homology"/>
<evidence type="ECO:0000256" key="1">
    <source>
        <dbReference type="ARBA" id="ARBA00004609"/>
    </source>
</evidence>
<accession>A0AAV1E9P2</accession>
<dbReference type="InterPro" id="IPR036312">
    <property type="entry name" value="Bifun_inhib/LTP/seed_sf"/>
</dbReference>
<sequence>MREIIKFSLCVAFLITAVVADETSNMTKSEQDVNSCITALFYLVPCSSYLEFDSMLSKPSHECCGELETLLSINPSCTCIALENTMVYAFGVDIHKVLTLPKLCDVKNIPPEADCNIFTTPAPSPSVPTHSPSTTPVNSPSNVPSPSPSPSPSPAQPPAPTSANPTPNGIVPSHPSSSNTKVSLTPLGLGVISSLMAVVPFLILM</sequence>
<feature type="transmembrane region" description="Helical" evidence="10">
    <location>
        <begin position="184"/>
        <end position="204"/>
    </location>
</feature>
<keyword evidence="10" id="KW-0472">Membrane</keyword>
<dbReference type="Proteomes" id="UP001161247">
    <property type="component" value="Chromosome 8"/>
</dbReference>
<keyword evidence="3" id="KW-1003">Cell membrane</keyword>